<feature type="short sequence motif" description="'HIGH' region" evidence="10">
    <location>
        <begin position="59"/>
        <end position="69"/>
    </location>
</feature>
<comment type="catalytic activity">
    <reaction evidence="9 10">
        <text>tRNA(Ile) + L-isoleucine + ATP = L-isoleucyl-tRNA(Ile) + AMP + diphosphate</text>
        <dbReference type="Rhea" id="RHEA:11060"/>
        <dbReference type="Rhea" id="RHEA-COMP:9666"/>
        <dbReference type="Rhea" id="RHEA-COMP:9695"/>
        <dbReference type="ChEBI" id="CHEBI:30616"/>
        <dbReference type="ChEBI" id="CHEBI:33019"/>
        <dbReference type="ChEBI" id="CHEBI:58045"/>
        <dbReference type="ChEBI" id="CHEBI:78442"/>
        <dbReference type="ChEBI" id="CHEBI:78528"/>
        <dbReference type="ChEBI" id="CHEBI:456215"/>
        <dbReference type="EC" id="6.1.1.5"/>
    </reaction>
</comment>
<dbReference type="SUPFAM" id="SSF50677">
    <property type="entry name" value="ValRS/IleRS/LeuRS editing domain"/>
    <property type="match status" value="1"/>
</dbReference>
<evidence type="ECO:0000256" key="8">
    <source>
        <dbReference type="ARBA" id="ARBA00025217"/>
    </source>
</evidence>
<comment type="subunit">
    <text evidence="10">Monomer.</text>
</comment>
<feature type="domain" description="Aminoacyl-tRNA synthetase class Ia" evidence="11">
    <location>
        <begin position="29"/>
        <end position="643"/>
    </location>
</feature>
<dbReference type="GO" id="GO:0000049">
    <property type="term" value="F:tRNA binding"/>
    <property type="evidence" value="ECO:0007669"/>
    <property type="project" value="InterPro"/>
</dbReference>
<dbReference type="GO" id="GO:0005829">
    <property type="term" value="C:cytosol"/>
    <property type="evidence" value="ECO:0007669"/>
    <property type="project" value="TreeGrafter"/>
</dbReference>
<feature type="short sequence motif" description="'KMSKS' region" evidence="10">
    <location>
        <begin position="606"/>
        <end position="610"/>
    </location>
</feature>
<dbReference type="AlphaFoldDB" id="A0A931LX69"/>
<evidence type="ECO:0000313" key="13">
    <source>
        <dbReference type="EMBL" id="MBI1757327.1"/>
    </source>
</evidence>
<feature type="binding site" evidence="10">
    <location>
        <position position="609"/>
    </location>
    <ligand>
        <name>ATP</name>
        <dbReference type="ChEBI" id="CHEBI:30616"/>
    </ligand>
</feature>
<comment type="domain">
    <text evidence="10">IleRS has two distinct active sites: one for aminoacylation and one for editing. The misactivated valine is translocated from the active site to the editing site, which sterically excludes the correctly activated isoleucine. The single editing site contains two valyl binding pockets, one specific for each substrate (Val-AMP or Val-tRNA(Ile)).</text>
</comment>
<dbReference type="GO" id="GO:0005524">
    <property type="term" value="F:ATP binding"/>
    <property type="evidence" value="ECO:0007669"/>
    <property type="project" value="UniProtKB-UniRule"/>
</dbReference>
<feature type="binding site" evidence="10">
    <location>
        <position position="565"/>
    </location>
    <ligand>
        <name>L-isoleucyl-5'-AMP</name>
        <dbReference type="ChEBI" id="CHEBI:178002"/>
    </ligand>
</feature>
<dbReference type="Gene3D" id="1.10.10.830">
    <property type="entry name" value="Ile-tRNA synthetase CP2 domain-like"/>
    <property type="match status" value="1"/>
</dbReference>
<comment type="caution">
    <text evidence="13">The sequence shown here is derived from an EMBL/GenBank/DDBJ whole genome shotgun (WGS) entry which is preliminary data.</text>
</comment>
<dbReference type="GO" id="GO:0006428">
    <property type="term" value="P:isoleucyl-tRNA aminoacylation"/>
    <property type="evidence" value="ECO:0007669"/>
    <property type="project" value="UniProtKB-UniRule"/>
</dbReference>
<dbReference type="PANTHER" id="PTHR42765">
    <property type="entry name" value="SOLEUCYL-TRNA SYNTHETASE"/>
    <property type="match status" value="1"/>
</dbReference>
<keyword evidence="4 10" id="KW-0547">Nucleotide-binding</keyword>
<evidence type="ECO:0000256" key="1">
    <source>
        <dbReference type="ARBA" id="ARBA00006887"/>
    </source>
</evidence>
<dbReference type="InterPro" id="IPR002301">
    <property type="entry name" value="Ile-tRNA-ligase"/>
</dbReference>
<organism evidence="13 14">
    <name type="scientific">Fimbriimonas ginsengisoli</name>
    <dbReference type="NCBI Taxonomy" id="1005039"/>
    <lineage>
        <taxon>Bacteria</taxon>
        <taxon>Bacillati</taxon>
        <taxon>Armatimonadota</taxon>
        <taxon>Fimbriimonadia</taxon>
        <taxon>Fimbriimonadales</taxon>
        <taxon>Fimbriimonadaceae</taxon>
        <taxon>Fimbriimonas</taxon>
    </lineage>
</organism>
<keyword evidence="6 10" id="KW-0648">Protein biosynthesis</keyword>
<reference evidence="13" key="1">
    <citation type="submission" date="2020-07" db="EMBL/GenBank/DDBJ databases">
        <title>Huge and variable diversity of episymbiotic CPR bacteria and DPANN archaea in groundwater ecosystems.</title>
        <authorList>
            <person name="He C.Y."/>
            <person name="Keren R."/>
            <person name="Whittaker M."/>
            <person name="Farag I.F."/>
            <person name="Doudna J."/>
            <person name="Cate J.H.D."/>
            <person name="Banfield J.F."/>
        </authorList>
    </citation>
    <scope>NUCLEOTIDE SEQUENCE</scope>
    <source>
        <strain evidence="13">NC_groundwater_17_Pr7_B-0.1um_64_12</strain>
    </source>
</reference>
<comment type="similarity">
    <text evidence="1 10">Belongs to the class-I aminoacyl-tRNA synthetase family. IleS type 1 subfamily.</text>
</comment>
<evidence type="ECO:0000256" key="2">
    <source>
        <dbReference type="ARBA" id="ARBA00022490"/>
    </source>
</evidence>
<name>A0A931LX69_FIMGI</name>
<comment type="function">
    <text evidence="8 10">Catalyzes the attachment of isoleucine to tRNA(Ile). As IleRS can inadvertently accommodate and process structurally similar amino acids such as valine, to avoid such errors it has two additional distinct tRNA(Ile)-dependent editing activities. One activity is designated as 'pretransfer' editing and involves the hydrolysis of activated Val-AMP. The other activity is designated 'posttransfer' editing and involves deacylation of mischarged Val-tRNA(Ile).</text>
</comment>
<dbReference type="InterPro" id="IPR014729">
    <property type="entry name" value="Rossmann-like_a/b/a_fold"/>
</dbReference>
<evidence type="ECO:0000256" key="10">
    <source>
        <dbReference type="HAMAP-Rule" id="MF_02002"/>
    </source>
</evidence>
<accession>A0A931LX69</accession>
<proteinExistence type="inferred from homology"/>
<dbReference type="Proteomes" id="UP000727962">
    <property type="component" value="Unassembled WGS sequence"/>
</dbReference>
<keyword evidence="2 10" id="KW-0963">Cytoplasm</keyword>
<dbReference type="SUPFAM" id="SSF52374">
    <property type="entry name" value="Nucleotidylyl transferase"/>
    <property type="match status" value="1"/>
</dbReference>
<dbReference type="GO" id="GO:0004822">
    <property type="term" value="F:isoleucine-tRNA ligase activity"/>
    <property type="evidence" value="ECO:0007669"/>
    <property type="project" value="UniProtKB-UniRule"/>
</dbReference>
<dbReference type="CDD" id="cd00818">
    <property type="entry name" value="IleRS_core"/>
    <property type="match status" value="1"/>
</dbReference>
<evidence type="ECO:0000259" key="11">
    <source>
        <dbReference type="Pfam" id="PF00133"/>
    </source>
</evidence>
<dbReference type="InterPro" id="IPR050081">
    <property type="entry name" value="Ile-tRNA_ligase"/>
</dbReference>
<dbReference type="Pfam" id="PF00133">
    <property type="entry name" value="tRNA-synt_1"/>
    <property type="match status" value="1"/>
</dbReference>
<dbReference type="FunFam" id="3.40.50.620:FF:000092">
    <property type="entry name" value="Isoleucine--tRNA ligase"/>
    <property type="match status" value="1"/>
</dbReference>
<gene>
    <name evidence="10 13" type="primary">ileS</name>
    <name evidence="13" type="ORF">HYR64_09505</name>
</gene>
<evidence type="ECO:0000256" key="9">
    <source>
        <dbReference type="ARBA" id="ARBA00048359"/>
    </source>
</evidence>
<feature type="domain" description="Methionyl/Valyl/Leucyl/Isoleucyl-tRNA synthetase anticodon-binding" evidence="12">
    <location>
        <begin position="685"/>
        <end position="838"/>
    </location>
</feature>
<dbReference type="Pfam" id="PF08264">
    <property type="entry name" value="Anticodon_1"/>
    <property type="match status" value="1"/>
</dbReference>
<comment type="caution">
    <text evidence="10">Lacks conserved residue(s) required for the propagation of feature annotation.</text>
</comment>
<dbReference type="InterPro" id="IPR013155">
    <property type="entry name" value="M/V/L/I-tRNA-synth_anticd-bd"/>
</dbReference>
<comment type="subcellular location">
    <subcellularLocation>
        <location evidence="10">Cytoplasm</location>
    </subcellularLocation>
</comment>
<dbReference type="GO" id="GO:0002161">
    <property type="term" value="F:aminoacyl-tRNA deacylase activity"/>
    <property type="evidence" value="ECO:0007669"/>
    <property type="project" value="InterPro"/>
</dbReference>
<sequence>MDLRSTLNLPDAEFAIPMKADLPKREPEIQQRWDERRIYHRILEAHRNDPLFVLHDGPPYTNSPIHIGTALNKVLKDFVVKSRAMMGFRAPYVPGYDNHGLPIELAVLKSFHEKGVKPTVVELRRACREHAAKYVQIQNEQFKRLGVFGLWETPYQTMDYRFEASILRVFKAMVEKGYVYKGLRPTLWSPTARTALAESEVLYRDHISRSIYVRFPLRRDPNELFGAWPNLYAVIWTTTPWTIPANLAVAFHPELDYAIVKVGGDHYVVLDALAQPVSEKLGWKGWKRVGKLQGINFDHSVFKHPIFDRDSLGVVADYVSAEEGTGVVHTAPGHGRDDFYTGKLYGLPVLCPVDEGGVLTDEAGEFAGVHYKKCDTVVVDRLAELGNLLLAEDTVHSYPYAERDDQPVIFRATEQWFVSIDHDGLREKMLREIDGVRWMPATAKARIEAMVGGRPDWCISRQRPWGVGIPIFYGAKTREPVLDPFAIECVAKLVEREGSDAWFEKDAKRILPPDYRHPSTGETEFVKDTDVLDVWFDSGCTSFCVIDGVANPEWKAHWPADLYLEGSDQHRGWFNSSLVIGTALRGRAPYREVVTHGFVVDEHGLKMSKRSGGAVDPVVAADQYGADILRFWVASVDYGNDMPCSDALLRELGEQYRKIRNTLKFLMGNLYDFDGARPKRPLELDEWAIEQTELLSADCVEAYRNYEFRKVLTSVHGFCVSQLSSFYLDAIKDAMYCDAPDSPRRRSAQFACRRILSALNRLLAPILPHTAEEIHQRLFGENTSVHEQVFEAPSKDRLEEIEASPLQTRFAALLEVREETFAAFEAWKSGQTVRDSQDVVLTLQTESAEVLGYPTEELANLFKVSWVEGSRGAPAYAFRSSTFLKCERCRLRRPDVEMVDGVPLSKRDREVLALLTTQGKA</sequence>
<evidence type="ECO:0000256" key="5">
    <source>
        <dbReference type="ARBA" id="ARBA00022840"/>
    </source>
</evidence>
<evidence type="ECO:0000256" key="4">
    <source>
        <dbReference type="ARBA" id="ARBA00022741"/>
    </source>
</evidence>
<dbReference type="InterPro" id="IPR009008">
    <property type="entry name" value="Val/Leu/Ile-tRNA-synth_edit"/>
</dbReference>
<dbReference type="InterPro" id="IPR033708">
    <property type="entry name" value="Anticodon_Ile_BEm"/>
</dbReference>
<dbReference type="NCBIfam" id="TIGR00392">
    <property type="entry name" value="ileS"/>
    <property type="match status" value="1"/>
</dbReference>
<dbReference type="PRINTS" id="PR00984">
    <property type="entry name" value="TRNASYNTHILE"/>
</dbReference>
<evidence type="ECO:0000313" key="14">
    <source>
        <dbReference type="Proteomes" id="UP000727962"/>
    </source>
</evidence>
<dbReference type="Gene3D" id="1.10.730.20">
    <property type="match status" value="1"/>
</dbReference>
<evidence type="ECO:0000256" key="6">
    <source>
        <dbReference type="ARBA" id="ARBA00022917"/>
    </source>
</evidence>
<keyword evidence="7 10" id="KW-0030">Aminoacyl-tRNA synthetase</keyword>
<dbReference type="HAMAP" id="MF_02002">
    <property type="entry name" value="Ile_tRNA_synth_type1"/>
    <property type="match status" value="1"/>
</dbReference>
<protein>
    <recommendedName>
        <fullName evidence="10">Isoleucine--tRNA ligase</fullName>
        <ecNumber evidence="10">6.1.1.5</ecNumber>
    </recommendedName>
    <alternativeName>
        <fullName evidence="10">Isoleucyl-tRNA synthetase</fullName>
        <shortName evidence="10">IleRS</shortName>
    </alternativeName>
</protein>
<dbReference type="SUPFAM" id="SSF47323">
    <property type="entry name" value="Anticodon-binding domain of a subclass of class I aminoacyl-tRNA synthetases"/>
    <property type="match status" value="1"/>
</dbReference>
<dbReference type="Gene3D" id="3.90.740.10">
    <property type="entry name" value="Valyl/Leucyl/Isoleucyl-tRNA synthetase, editing domain"/>
    <property type="match status" value="1"/>
</dbReference>
<keyword evidence="5 10" id="KW-0067">ATP-binding</keyword>
<evidence type="ECO:0000256" key="3">
    <source>
        <dbReference type="ARBA" id="ARBA00022598"/>
    </source>
</evidence>
<evidence type="ECO:0000256" key="7">
    <source>
        <dbReference type="ARBA" id="ARBA00023146"/>
    </source>
</evidence>
<dbReference type="CDD" id="cd07960">
    <property type="entry name" value="Anticodon_Ia_Ile_BEm"/>
    <property type="match status" value="1"/>
</dbReference>
<dbReference type="InterPro" id="IPR002300">
    <property type="entry name" value="aa-tRNA-synth_Ia"/>
</dbReference>
<dbReference type="EC" id="6.1.1.5" evidence="10"/>
<dbReference type="InterPro" id="IPR009080">
    <property type="entry name" value="tRNAsynth_Ia_anticodon-bd"/>
</dbReference>
<dbReference type="Gene3D" id="3.40.50.620">
    <property type="entry name" value="HUPs"/>
    <property type="match status" value="2"/>
</dbReference>
<dbReference type="EMBL" id="JACOSL010000059">
    <property type="protein sequence ID" value="MBI1757327.1"/>
    <property type="molecule type" value="Genomic_DNA"/>
</dbReference>
<keyword evidence="3 10" id="KW-0436">Ligase</keyword>
<dbReference type="InterPro" id="IPR023585">
    <property type="entry name" value="Ile-tRNA-ligase_type1"/>
</dbReference>
<evidence type="ECO:0000259" key="12">
    <source>
        <dbReference type="Pfam" id="PF08264"/>
    </source>
</evidence>
<dbReference type="PANTHER" id="PTHR42765:SF1">
    <property type="entry name" value="ISOLEUCINE--TRNA LIGASE, MITOCHONDRIAL"/>
    <property type="match status" value="1"/>
</dbReference>